<proteinExistence type="predicted"/>
<sequence length="52" mass="6198">MRLGLSKNNLCCLCEEHEESLFHLFRDCTEVRLIWQFFIQIDNAGDFHACNH</sequence>
<evidence type="ECO:0000313" key="3">
    <source>
        <dbReference type="Proteomes" id="UP000075243"/>
    </source>
</evidence>
<dbReference type="InterPro" id="IPR026960">
    <property type="entry name" value="RVT-Znf"/>
</dbReference>
<dbReference type="Proteomes" id="UP000075243">
    <property type="component" value="Unassembled WGS sequence"/>
</dbReference>
<gene>
    <name evidence="2" type="ORF">KK1_039086</name>
</gene>
<keyword evidence="3" id="KW-1185">Reference proteome</keyword>
<dbReference type="AlphaFoldDB" id="A0A151RAU8"/>
<organism evidence="2 3">
    <name type="scientific">Cajanus cajan</name>
    <name type="common">Pigeon pea</name>
    <name type="synonym">Cajanus indicus</name>
    <dbReference type="NCBI Taxonomy" id="3821"/>
    <lineage>
        <taxon>Eukaryota</taxon>
        <taxon>Viridiplantae</taxon>
        <taxon>Streptophyta</taxon>
        <taxon>Embryophyta</taxon>
        <taxon>Tracheophyta</taxon>
        <taxon>Spermatophyta</taxon>
        <taxon>Magnoliopsida</taxon>
        <taxon>eudicotyledons</taxon>
        <taxon>Gunneridae</taxon>
        <taxon>Pentapetalae</taxon>
        <taxon>rosids</taxon>
        <taxon>fabids</taxon>
        <taxon>Fabales</taxon>
        <taxon>Fabaceae</taxon>
        <taxon>Papilionoideae</taxon>
        <taxon>50 kb inversion clade</taxon>
        <taxon>NPAAA clade</taxon>
        <taxon>indigoferoid/millettioid clade</taxon>
        <taxon>Phaseoleae</taxon>
        <taxon>Cajanus</taxon>
    </lineage>
</organism>
<evidence type="ECO:0000259" key="1">
    <source>
        <dbReference type="Pfam" id="PF13966"/>
    </source>
</evidence>
<name>A0A151RAU8_CAJCA</name>
<feature type="domain" description="Reverse transcriptase zinc-binding" evidence="1">
    <location>
        <begin position="3"/>
        <end position="35"/>
    </location>
</feature>
<dbReference type="Pfam" id="PF13966">
    <property type="entry name" value="zf-RVT"/>
    <property type="match status" value="1"/>
</dbReference>
<accession>A0A151RAU8</accession>
<dbReference type="EMBL" id="KQ483895">
    <property type="protein sequence ID" value="KYP39603.1"/>
    <property type="molecule type" value="Genomic_DNA"/>
</dbReference>
<evidence type="ECO:0000313" key="2">
    <source>
        <dbReference type="EMBL" id="KYP39603.1"/>
    </source>
</evidence>
<reference evidence="2" key="1">
    <citation type="journal article" date="2012" name="Nat. Biotechnol.">
        <title>Draft genome sequence of pigeonpea (Cajanus cajan), an orphan legume crop of resource-poor farmers.</title>
        <authorList>
            <person name="Varshney R.K."/>
            <person name="Chen W."/>
            <person name="Li Y."/>
            <person name="Bharti A.K."/>
            <person name="Saxena R.K."/>
            <person name="Schlueter J.A."/>
            <person name="Donoghue M.T."/>
            <person name="Azam S."/>
            <person name="Fan G."/>
            <person name="Whaley A.M."/>
            <person name="Farmer A.D."/>
            <person name="Sheridan J."/>
            <person name="Iwata A."/>
            <person name="Tuteja R."/>
            <person name="Penmetsa R.V."/>
            <person name="Wu W."/>
            <person name="Upadhyaya H.D."/>
            <person name="Yang S.P."/>
            <person name="Shah T."/>
            <person name="Saxena K.B."/>
            <person name="Michael T."/>
            <person name="McCombie W.R."/>
            <person name="Yang B."/>
            <person name="Zhang G."/>
            <person name="Yang H."/>
            <person name="Wang J."/>
            <person name="Spillane C."/>
            <person name="Cook D.R."/>
            <person name="May G.D."/>
            <person name="Xu X."/>
            <person name="Jackson S.A."/>
        </authorList>
    </citation>
    <scope>NUCLEOTIDE SEQUENCE [LARGE SCALE GENOMIC DNA]</scope>
</reference>
<protein>
    <recommendedName>
        <fullName evidence="1">Reverse transcriptase zinc-binding domain-containing protein</fullName>
    </recommendedName>
</protein>
<dbReference type="Gramene" id="C.cajan_37017.t">
    <property type="protein sequence ID" value="C.cajan_37017.t.cds1"/>
    <property type="gene ID" value="C.cajan_37017"/>
</dbReference>